<sequence length="165" mass="16872">MSTIGISAVDGIGVLHCLSGLLVSFARGMNDTPKIAGVLLIGTSLAVTHQQWLILAIATVMGIGGLLSARRVARVMSKDITELNEGQGLAANLVTSFLVLGASKFGVPVSTTHVSCGALFGIGASSGGGHARMIFTILGAWLITLPIGAACAVIIYHLTTIFLTN</sequence>
<evidence type="ECO:0000256" key="2">
    <source>
        <dbReference type="ARBA" id="ARBA00022448"/>
    </source>
</evidence>
<dbReference type="PANTHER" id="PTHR11101">
    <property type="entry name" value="PHOSPHATE TRANSPORTER"/>
    <property type="match status" value="1"/>
</dbReference>
<evidence type="ECO:0000256" key="5">
    <source>
        <dbReference type="ARBA" id="ARBA00023136"/>
    </source>
</evidence>
<gene>
    <name evidence="7" type="ORF">METZ01_LOCUS356085</name>
</gene>
<dbReference type="GO" id="GO:0035435">
    <property type="term" value="P:phosphate ion transmembrane transport"/>
    <property type="evidence" value="ECO:0007669"/>
    <property type="project" value="TreeGrafter"/>
</dbReference>
<dbReference type="GO" id="GO:0016020">
    <property type="term" value="C:membrane"/>
    <property type="evidence" value="ECO:0007669"/>
    <property type="project" value="UniProtKB-SubCell"/>
</dbReference>
<organism evidence="7">
    <name type="scientific">marine metagenome</name>
    <dbReference type="NCBI Taxonomy" id="408172"/>
    <lineage>
        <taxon>unclassified sequences</taxon>
        <taxon>metagenomes</taxon>
        <taxon>ecological metagenomes</taxon>
    </lineage>
</organism>
<dbReference type="PANTHER" id="PTHR11101:SF80">
    <property type="entry name" value="PHOSPHATE TRANSPORTER"/>
    <property type="match status" value="1"/>
</dbReference>
<evidence type="ECO:0000256" key="4">
    <source>
        <dbReference type="ARBA" id="ARBA00022989"/>
    </source>
</evidence>
<evidence type="ECO:0000256" key="3">
    <source>
        <dbReference type="ARBA" id="ARBA00022692"/>
    </source>
</evidence>
<keyword evidence="3 6" id="KW-0812">Transmembrane</keyword>
<dbReference type="InterPro" id="IPR001204">
    <property type="entry name" value="Phos_transporter"/>
</dbReference>
<accession>A0A382S2T3</accession>
<dbReference type="AlphaFoldDB" id="A0A382S2T3"/>
<feature type="transmembrane region" description="Helical" evidence="6">
    <location>
        <begin position="134"/>
        <end position="158"/>
    </location>
</feature>
<dbReference type="EMBL" id="UINC01125419">
    <property type="protein sequence ID" value="SVD03231.1"/>
    <property type="molecule type" value="Genomic_DNA"/>
</dbReference>
<keyword evidence="2" id="KW-0813">Transport</keyword>
<dbReference type="GO" id="GO:0005315">
    <property type="term" value="F:phosphate transmembrane transporter activity"/>
    <property type="evidence" value="ECO:0007669"/>
    <property type="project" value="InterPro"/>
</dbReference>
<name>A0A382S2T3_9ZZZZ</name>
<keyword evidence="5 6" id="KW-0472">Membrane</keyword>
<reference evidence="7" key="1">
    <citation type="submission" date="2018-05" db="EMBL/GenBank/DDBJ databases">
        <authorList>
            <person name="Lanie J.A."/>
            <person name="Ng W.-L."/>
            <person name="Kazmierczak K.M."/>
            <person name="Andrzejewski T.M."/>
            <person name="Davidsen T.M."/>
            <person name="Wayne K.J."/>
            <person name="Tettelin H."/>
            <person name="Glass J.I."/>
            <person name="Rusch D."/>
            <person name="Podicherti R."/>
            <person name="Tsui H.-C.T."/>
            <person name="Winkler M.E."/>
        </authorList>
    </citation>
    <scope>NUCLEOTIDE SEQUENCE</scope>
</reference>
<feature type="transmembrane region" description="Helical" evidence="6">
    <location>
        <begin position="12"/>
        <end position="29"/>
    </location>
</feature>
<protein>
    <recommendedName>
        <fullName evidence="8">Phosphate transporter family protein</fullName>
    </recommendedName>
</protein>
<feature type="transmembrane region" description="Helical" evidence="6">
    <location>
        <begin position="49"/>
        <end position="69"/>
    </location>
</feature>
<dbReference type="Pfam" id="PF01384">
    <property type="entry name" value="PHO4"/>
    <property type="match status" value="1"/>
</dbReference>
<proteinExistence type="predicted"/>
<evidence type="ECO:0000256" key="1">
    <source>
        <dbReference type="ARBA" id="ARBA00004141"/>
    </source>
</evidence>
<evidence type="ECO:0000256" key="6">
    <source>
        <dbReference type="SAM" id="Phobius"/>
    </source>
</evidence>
<evidence type="ECO:0000313" key="7">
    <source>
        <dbReference type="EMBL" id="SVD03231.1"/>
    </source>
</evidence>
<comment type="subcellular location">
    <subcellularLocation>
        <location evidence="1">Membrane</location>
        <topology evidence="1">Multi-pass membrane protein</topology>
    </subcellularLocation>
</comment>
<evidence type="ECO:0008006" key="8">
    <source>
        <dbReference type="Google" id="ProtNLM"/>
    </source>
</evidence>
<keyword evidence="4 6" id="KW-1133">Transmembrane helix</keyword>